<evidence type="ECO:0008006" key="4">
    <source>
        <dbReference type="Google" id="ProtNLM"/>
    </source>
</evidence>
<protein>
    <recommendedName>
        <fullName evidence="4">Keratin-associated protein 12-1-like</fullName>
    </recommendedName>
</protein>
<proteinExistence type="predicted"/>
<evidence type="ECO:0000313" key="2">
    <source>
        <dbReference type="Ensembl" id="ENSCAFP00030040524.1"/>
    </source>
</evidence>
<organism evidence="2 3">
    <name type="scientific">Canis lupus familiaris</name>
    <name type="common">Dog</name>
    <name type="synonym">Canis familiaris</name>
    <dbReference type="NCBI Taxonomy" id="9615"/>
    <lineage>
        <taxon>Eukaryota</taxon>
        <taxon>Metazoa</taxon>
        <taxon>Chordata</taxon>
        <taxon>Craniata</taxon>
        <taxon>Vertebrata</taxon>
        <taxon>Euteleostomi</taxon>
        <taxon>Mammalia</taxon>
        <taxon>Eutheria</taxon>
        <taxon>Laurasiatheria</taxon>
        <taxon>Carnivora</taxon>
        <taxon>Caniformia</taxon>
        <taxon>Canidae</taxon>
        <taxon>Canis</taxon>
    </lineage>
</organism>
<dbReference type="Proteomes" id="UP000694429">
    <property type="component" value="Chromosome 31"/>
</dbReference>
<name>A0A8C0PKU8_CANLF</name>
<accession>A0A8C0PKU8</accession>
<feature type="region of interest" description="Disordered" evidence="1">
    <location>
        <begin position="36"/>
        <end position="61"/>
    </location>
</feature>
<evidence type="ECO:0000256" key="1">
    <source>
        <dbReference type="SAM" id="MobiDB-lite"/>
    </source>
</evidence>
<reference evidence="2" key="2">
    <citation type="submission" date="2025-08" db="UniProtKB">
        <authorList>
            <consortium name="Ensembl"/>
        </authorList>
    </citation>
    <scope>IDENTIFICATION</scope>
</reference>
<reference evidence="2" key="1">
    <citation type="submission" date="2019-03" db="EMBL/GenBank/DDBJ databases">
        <authorList>
            <person name="Warren W.C."/>
            <person name="Johnson G.S."/>
        </authorList>
    </citation>
    <scope>NUCLEOTIDE SEQUENCE [LARGE SCALE GENOMIC DNA]</scope>
    <source>
        <strain evidence="2">Basenji</strain>
    </source>
</reference>
<evidence type="ECO:0000313" key="3">
    <source>
        <dbReference type="Proteomes" id="UP000694429"/>
    </source>
</evidence>
<dbReference type="Ensembl" id="ENSCAFT00030046371.1">
    <property type="protein sequence ID" value="ENSCAFP00030040524.1"/>
    <property type="gene ID" value="ENSCAFG00030025133.1"/>
</dbReference>
<dbReference type="AlphaFoldDB" id="A0A8C0PKU8"/>
<sequence length="175" mass="17901">MELGTRTPHVCPADAVCGAVGPGDPRPGHPAMGALHRTLQPGYKGRPGSTLQTPPPSSPTPAQLRANMCYTSCSPGCQASCFTSSPCQASGYVPVSCRPSVSVPVSCRPSVSVPVSCRPSVYVVPSSQSSVCLPVSCKPLVFVASSCQSSGSCQPSRPTLVCRPVSCSTPSCFCP</sequence>